<sequence length="109" mass="12221">MDEEFLEKLHVMEEKQKRSLAFLENLISKINAKRVCLEVLAETPMEPQWQEPVISSSTPKRIHPDADGSGEFPNSTISIFESSEGVSSSSGHSLLNDSWQNSLSPIDYI</sequence>
<evidence type="ECO:0000313" key="2">
    <source>
        <dbReference type="EMBL" id="JAI37425.1"/>
    </source>
</evidence>
<dbReference type="AlphaFoldDB" id="A0A0K8VFU0"/>
<gene>
    <name evidence="2" type="ORF">c0_g1_i1</name>
</gene>
<organism evidence="2">
    <name type="scientific">Bactrocera latifrons</name>
    <name type="common">Malaysian fruit fly</name>
    <name type="synonym">Chaetodacus latifrons</name>
    <dbReference type="NCBI Taxonomy" id="174628"/>
    <lineage>
        <taxon>Eukaryota</taxon>
        <taxon>Metazoa</taxon>
        <taxon>Ecdysozoa</taxon>
        <taxon>Arthropoda</taxon>
        <taxon>Hexapoda</taxon>
        <taxon>Insecta</taxon>
        <taxon>Pterygota</taxon>
        <taxon>Neoptera</taxon>
        <taxon>Endopterygota</taxon>
        <taxon>Diptera</taxon>
        <taxon>Brachycera</taxon>
        <taxon>Muscomorpha</taxon>
        <taxon>Tephritoidea</taxon>
        <taxon>Tephritidae</taxon>
        <taxon>Bactrocera</taxon>
        <taxon>Bactrocera</taxon>
    </lineage>
</organism>
<name>A0A0K8VFU0_BACLA</name>
<protein>
    <submittedName>
        <fullName evidence="2">Uncharacterized protein</fullName>
    </submittedName>
</protein>
<feature type="compositionally biased region" description="Low complexity" evidence="1">
    <location>
        <begin position="77"/>
        <end position="93"/>
    </location>
</feature>
<proteinExistence type="predicted"/>
<accession>A0A0K8VFU0</accession>
<evidence type="ECO:0000256" key="1">
    <source>
        <dbReference type="SAM" id="MobiDB-lite"/>
    </source>
</evidence>
<reference evidence="2" key="1">
    <citation type="submission" date="2015-06" db="EMBL/GenBank/DDBJ databases">
        <authorList>
            <person name="Hoefler B.C."/>
            <person name="Straight P.D."/>
        </authorList>
    </citation>
    <scope>NUCLEOTIDE SEQUENCE</scope>
</reference>
<feature type="region of interest" description="Disordered" evidence="1">
    <location>
        <begin position="50"/>
        <end position="109"/>
    </location>
</feature>
<dbReference type="EMBL" id="GDHF01014889">
    <property type="protein sequence ID" value="JAI37425.1"/>
    <property type="molecule type" value="Transcribed_RNA"/>
</dbReference>
<feature type="compositionally biased region" description="Polar residues" evidence="1">
    <location>
        <begin position="95"/>
        <end position="109"/>
    </location>
</feature>